<reference evidence="5 6" key="1">
    <citation type="submission" date="2015-06" db="EMBL/GenBank/DDBJ databases">
        <title>New insights into the roles of widespread benthic archaea in carbon and nitrogen cycling.</title>
        <authorList>
            <person name="Lazar C.S."/>
            <person name="Baker B.J."/>
            <person name="Seitz K.W."/>
            <person name="Hyde A.S."/>
            <person name="Dick G.J."/>
            <person name="Hinrichs K.-U."/>
            <person name="Teske A.P."/>
        </authorList>
    </citation>
    <scope>NUCLEOTIDE SEQUENCE [LARGE SCALE GENOMIC DNA]</scope>
    <source>
        <strain evidence="5">SG8-32-1</strain>
    </source>
</reference>
<dbReference type="Proteomes" id="UP000037237">
    <property type="component" value="Unassembled WGS sequence"/>
</dbReference>
<name>A0A0M0BY45_9ARCH</name>
<evidence type="ECO:0000256" key="1">
    <source>
        <dbReference type="ARBA" id="ARBA00023015"/>
    </source>
</evidence>
<keyword evidence="1" id="KW-0805">Transcription regulation</keyword>
<accession>A0A0M0BY45</accession>
<sequence length="75" mass="8755">MSDEKRIRILKLLAVREMCVCELMIALDATQPNLSHHLKILENQGFVNRRKEGKWAYYSLTNAKAIERLIKTDLI</sequence>
<dbReference type="InterPro" id="IPR001845">
    <property type="entry name" value="HTH_ArsR_DNA-bd_dom"/>
</dbReference>
<dbReference type="InterPro" id="IPR036390">
    <property type="entry name" value="WH_DNA-bd_sf"/>
</dbReference>
<proteinExistence type="predicted"/>
<dbReference type="PROSITE" id="PS50987">
    <property type="entry name" value="HTH_ARSR_2"/>
    <property type="match status" value="1"/>
</dbReference>
<evidence type="ECO:0000313" key="5">
    <source>
        <dbReference type="EMBL" id="KON33310.1"/>
    </source>
</evidence>
<dbReference type="InterPro" id="IPR036388">
    <property type="entry name" value="WH-like_DNA-bd_sf"/>
</dbReference>
<dbReference type="PRINTS" id="PR00778">
    <property type="entry name" value="HTHARSR"/>
</dbReference>
<gene>
    <name evidence="5" type="ORF">AC477_01670</name>
</gene>
<dbReference type="SUPFAM" id="SSF46785">
    <property type="entry name" value="Winged helix' DNA-binding domain"/>
    <property type="match status" value="1"/>
</dbReference>
<dbReference type="Gene3D" id="1.10.10.10">
    <property type="entry name" value="Winged helix-like DNA-binding domain superfamily/Winged helix DNA-binding domain"/>
    <property type="match status" value="1"/>
</dbReference>
<dbReference type="CDD" id="cd00090">
    <property type="entry name" value="HTH_ARSR"/>
    <property type="match status" value="1"/>
</dbReference>
<dbReference type="NCBIfam" id="NF033788">
    <property type="entry name" value="HTH_metalloreg"/>
    <property type="match status" value="1"/>
</dbReference>
<keyword evidence="3" id="KW-0804">Transcription</keyword>
<protein>
    <recommendedName>
        <fullName evidence="4">HTH arsR-type domain-containing protein</fullName>
    </recommendedName>
</protein>
<dbReference type="GO" id="GO:0003700">
    <property type="term" value="F:DNA-binding transcription factor activity"/>
    <property type="evidence" value="ECO:0007669"/>
    <property type="project" value="InterPro"/>
</dbReference>
<dbReference type="AlphaFoldDB" id="A0A0M0BY45"/>
<dbReference type="Pfam" id="PF01022">
    <property type="entry name" value="HTH_5"/>
    <property type="match status" value="1"/>
</dbReference>
<evidence type="ECO:0000256" key="2">
    <source>
        <dbReference type="ARBA" id="ARBA00023125"/>
    </source>
</evidence>
<evidence type="ECO:0000313" key="6">
    <source>
        <dbReference type="Proteomes" id="UP000037237"/>
    </source>
</evidence>
<dbReference type="InterPro" id="IPR051081">
    <property type="entry name" value="HTH_MetalResp_TranReg"/>
</dbReference>
<dbReference type="InterPro" id="IPR011991">
    <property type="entry name" value="ArsR-like_HTH"/>
</dbReference>
<dbReference type="EMBL" id="LFWU01000033">
    <property type="protein sequence ID" value="KON33310.1"/>
    <property type="molecule type" value="Genomic_DNA"/>
</dbReference>
<dbReference type="PANTHER" id="PTHR33154">
    <property type="entry name" value="TRANSCRIPTIONAL REGULATOR, ARSR FAMILY"/>
    <property type="match status" value="1"/>
</dbReference>
<dbReference type="PANTHER" id="PTHR33154:SF18">
    <property type="entry name" value="ARSENICAL RESISTANCE OPERON REPRESSOR"/>
    <property type="match status" value="1"/>
</dbReference>
<feature type="domain" description="HTH arsR-type" evidence="4">
    <location>
        <begin position="1"/>
        <end position="75"/>
    </location>
</feature>
<dbReference type="SMART" id="SM00418">
    <property type="entry name" value="HTH_ARSR"/>
    <property type="match status" value="1"/>
</dbReference>
<organism evidence="5 6">
    <name type="scientific">miscellaneous Crenarchaeota group-1 archaeon SG8-32-1</name>
    <dbReference type="NCBI Taxonomy" id="1685124"/>
    <lineage>
        <taxon>Archaea</taxon>
        <taxon>Candidatus Bathyarchaeota</taxon>
        <taxon>MCG-1</taxon>
    </lineage>
</organism>
<dbReference type="PATRIC" id="fig|1685124.3.peg.263"/>
<keyword evidence="2" id="KW-0238">DNA-binding</keyword>
<comment type="caution">
    <text evidence="5">The sequence shown here is derived from an EMBL/GenBank/DDBJ whole genome shotgun (WGS) entry which is preliminary data.</text>
</comment>
<evidence type="ECO:0000256" key="3">
    <source>
        <dbReference type="ARBA" id="ARBA00023163"/>
    </source>
</evidence>
<evidence type="ECO:0000259" key="4">
    <source>
        <dbReference type="PROSITE" id="PS50987"/>
    </source>
</evidence>
<dbReference type="GO" id="GO:0003677">
    <property type="term" value="F:DNA binding"/>
    <property type="evidence" value="ECO:0007669"/>
    <property type="project" value="UniProtKB-KW"/>
</dbReference>